<dbReference type="RefSeq" id="WP_162667926.1">
    <property type="nucleotide sequence ID" value="NZ_LR593886.1"/>
</dbReference>
<dbReference type="EMBL" id="LR593886">
    <property type="protein sequence ID" value="VTR93153.1"/>
    <property type="molecule type" value="Genomic_DNA"/>
</dbReference>
<reference evidence="2 3" key="1">
    <citation type="submission" date="2019-05" db="EMBL/GenBank/DDBJ databases">
        <authorList>
            <consortium name="Science for Life Laboratories"/>
        </authorList>
    </citation>
    <scope>NUCLEOTIDE SEQUENCE [LARGE SCALE GENOMIC DNA]</scope>
    <source>
        <strain evidence="2">Soil9</strain>
    </source>
</reference>
<accession>A0A6P2CW81</accession>
<protein>
    <submittedName>
        <fullName evidence="2">Uncharacterized protein</fullName>
    </submittedName>
</protein>
<organism evidence="2 3">
    <name type="scientific">Gemmata massiliana</name>
    <dbReference type="NCBI Taxonomy" id="1210884"/>
    <lineage>
        <taxon>Bacteria</taxon>
        <taxon>Pseudomonadati</taxon>
        <taxon>Planctomycetota</taxon>
        <taxon>Planctomycetia</taxon>
        <taxon>Gemmatales</taxon>
        <taxon>Gemmataceae</taxon>
        <taxon>Gemmata</taxon>
    </lineage>
</organism>
<keyword evidence="3" id="KW-1185">Reference proteome</keyword>
<dbReference type="Proteomes" id="UP000464178">
    <property type="component" value="Chromosome"/>
</dbReference>
<dbReference type="KEGG" id="gms:SOIL9_45610"/>
<feature type="region of interest" description="Disordered" evidence="1">
    <location>
        <begin position="121"/>
        <end position="148"/>
    </location>
</feature>
<evidence type="ECO:0000313" key="2">
    <source>
        <dbReference type="EMBL" id="VTR93153.1"/>
    </source>
</evidence>
<evidence type="ECO:0000313" key="3">
    <source>
        <dbReference type="Proteomes" id="UP000464178"/>
    </source>
</evidence>
<gene>
    <name evidence="2" type="ORF">SOIL9_45610</name>
</gene>
<name>A0A6P2CW81_9BACT</name>
<proteinExistence type="predicted"/>
<evidence type="ECO:0000256" key="1">
    <source>
        <dbReference type="SAM" id="MobiDB-lite"/>
    </source>
</evidence>
<feature type="compositionally biased region" description="Basic and acidic residues" evidence="1">
    <location>
        <begin position="127"/>
        <end position="139"/>
    </location>
</feature>
<sequence>MSEERHFLKRIRAKPDDRTIRLVYADWLEEHDNSQGELIRLEEEVRNLPIYSDRYWELKPRRRALLKSAKKPWLKQLGYGGTDYRPVFADVPADWKSRWRLIREFAERWYQIPVDDVGGPLKPFPRGKGESLEGGDSRTVDAAMSDPNVRDGLPPSLREWLLFIRDMQIGLKGFNDGSGDRHVFHDSGPRVGFLQGDGGREGCFVCDEHRHEPDPPVWWDWTTLNPLRDSARSIAPHVTTLALQYLLTQYEPQFGEPPAAQRMTKKVAHKLANYFPVRSSFDEIQIFERQNVIAFFFPESMFNMAGPALHVKVRPPADPEEVRELFR</sequence>
<dbReference type="AlphaFoldDB" id="A0A6P2CW81"/>
<dbReference type="NCBIfam" id="TIGR02996">
    <property type="entry name" value="rpt_mate_G_obs"/>
    <property type="match status" value="1"/>
</dbReference>
<dbReference type="InterPro" id="IPR014338">
    <property type="entry name" value="CHP02996_rpt-companion-dom"/>
</dbReference>